<dbReference type="Gene3D" id="3.90.1720.10">
    <property type="entry name" value="endopeptidase domain like (from Nostoc punctiforme)"/>
    <property type="match status" value="1"/>
</dbReference>
<dbReference type="PANTHER" id="PTHR47359:SF3">
    <property type="entry name" value="NLP_P60 DOMAIN-CONTAINING PROTEIN-RELATED"/>
    <property type="match status" value="1"/>
</dbReference>
<protein>
    <recommendedName>
        <fullName evidence="7">NlpC/P60 domain-containing protein</fullName>
    </recommendedName>
</protein>
<dbReference type="GO" id="GO:0006508">
    <property type="term" value="P:proteolysis"/>
    <property type="evidence" value="ECO:0007669"/>
    <property type="project" value="UniProtKB-KW"/>
</dbReference>
<keyword evidence="6" id="KW-0472">Membrane</keyword>
<feature type="transmembrane region" description="Helical" evidence="6">
    <location>
        <begin position="34"/>
        <end position="57"/>
    </location>
</feature>
<evidence type="ECO:0000256" key="1">
    <source>
        <dbReference type="ARBA" id="ARBA00007074"/>
    </source>
</evidence>
<gene>
    <name evidence="8" type="ORF">Pta02_10380</name>
</gene>
<keyword evidence="6" id="KW-0812">Transmembrane</keyword>
<evidence type="ECO:0000256" key="4">
    <source>
        <dbReference type="ARBA" id="ARBA00022807"/>
    </source>
</evidence>
<keyword evidence="6" id="KW-1133">Transmembrane helix</keyword>
<comment type="similarity">
    <text evidence="1">Belongs to the peptidase C40 family.</text>
</comment>
<dbReference type="SUPFAM" id="SSF54001">
    <property type="entry name" value="Cysteine proteinases"/>
    <property type="match status" value="1"/>
</dbReference>
<keyword evidence="4" id="KW-0788">Thiol protease</keyword>
<dbReference type="GO" id="GO:0008234">
    <property type="term" value="F:cysteine-type peptidase activity"/>
    <property type="evidence" value="ECO:0007669"/>
    <property type="project" value="UniProtKB-KW"/>
</dbReference>
<name>A0A8J3STF0_9ACTN</name>
<keyword evidence="2" id="KW-0645">Protease</keyword>
<dbReference type="Pfam" id="PF00877">
    <property type="entry name" value="NLPC_P60"/>
    <property type="match status" value="1"/>
</dbReference>
<dbReference type="PROSITE" id="PS51935">
    <property type="entry name" value="NLPC_P60"/>
    <property type="match status" value="1"/>
</dbReference>
<evidence type="ECO:0000256" key="6">
    <source>
        <dbReference type="SAM" id="Phobius"/>
    </source>
</evidence>
<evidence type="ECO:0000256" key="5">
    <source>
        <dbReference type="SAM" id="MobiDB-lite"/>
    </source>
</evidence>
<proteinExistence type="inferred from homology"/>
<dbReference type="InterPro" id="IPR051794">
    <property type="entry name" value="PG_Endopeptidase_C40"/>
</dbReference>
<dbReference type="RefSeq" id="WP_239129599.1">
    <property type="nucleotide sequence ID" value="NZ_BOOK01000005.1"/>
</dbReference>
<keyword evidence="3" id="KW-0378">Hydrolase</keyword>
<evidence type="ECO:0000313" key="9">
    <source>
        <dbReference type="Proteomes" id="UP000634476"/>
    </source>
</evidence>
<feature type="compositionally biased region" description="Low complexity" evidence="5">
    <location>
        <begin position="95"/>
        <end position="119"/>
    </location>
</feature>
<reference evidence="8" key="1">
    <citation type="submission" date="2021-01" db="EMBL/GenBank/DDBJ databases">
        <title>Whole genome shotgun sequence of Planobispora takensis NBRC 109077.</title>
        <authorList>
            <person name="Komaki H."/>
            <person name="Tamura T."/>
        </authorList>
    </citation>
    <scope>NUCLEOTIDE SEQUENCE</scope>
    <source>
        <strain evidence="8">NBRC 109077</strain>
    </source>
</reference>
<dbReference type="AlphaFoldDB" id="A0A8J3STF0"/>
<evidence type="ECO:0000313" key="8">
    <source>
        <dbReference type="EMBL" id="GIH99029.1"/>
    </source>
</evidence>
<sequence length="444" mass="46438">MFERRTGGSGLLDQIRRDLAYRPRLGRGHRGVRVARGAVPAIAVLLVAVLAADLVVLSQLTGRDPGRVAAGDEGPRAPVAHTGPITLPTIPPTAGPTAGPTAPSTVGPASGTQDAVPTAAPEPVAPLKAMRRPHLFVVAHRPLSPAVVARAAEVRGIRSVEQADAAEVVLDGKRVQTLGVNPSTFRAYTPRPTATSDRLWRNLAAGEMAVSFVLGNDGGMPLGKTVSAPGHSLRVGAYATMGMGAVDAVVSRTTARALGVPQDNALVVSAPGADTARLRRTLLKILPKGSQVVTVNPVFTAPRQTVWPAEALVSPPQVKAMLTAAIGKLGRPYVWGAEGPDSFDCSGLVQWAFAQAGVKVPRVTHQQFVAGPQVPLSEVQPGDLLFWRHDPTNPGYVSHVAIYWGGGRMLHAPRTGDVVKLVPVTTKNFAGAVRISPQIAARVR</sequence>
<comment type="caution">
    <text evidence="8">The sequence shown here is derived from an EMBL/GenBank/DDBJ whole genome shotgun (WGS) entry which is preliminary data.</text>
</comment>
<dbReference type="Proteomes" id="UP000634476">
    <property type="component" value="Unassembled WGS sequence"/>
</dbReference>
<evidence type="ECO:0000256" key="2">
    <source>
        <dbReference type="ARBA" id="ARBA00022670"/>
    </source>
</evidence>
<dbReference type="InterPro" id="IPR038765">
    <property type="entry name" value="Papain-like_cys_pep_sf"/>
</dbReference>
<organism evidence="8 9">
    <name type="scientific">Planobispora takensis</name>
    <dbReference type="NCBI Taxonomy" id="1367882"/>
    <lineage>
        <taxon>Bacteria</taxon>
        <taxon>Bacillati</taxon>
        <taxon>Actinomycetota</taxon>
        <taxon>Actinomycetes</taxon>
        <taxon>Streptosporangiales</taxon>
        <taxon>Streptosporangiaceae</taxon>
        <taxon>Planobispora</taxon>
    </lineage>
</organism>
<feature type="region of interest" description="Disordered" evidence="5">
    <location>
        <begin position="89"/>
        <end position="119"/>
    </location>
</feature>
<accession>A0A8J3STF0</accession>
<dbReference type="InterPro" id="IPR000064">
    <property type="entry name" value="NLP_P60_dom"/>
</dbReference>
<evidence type="ECO:0000259" key="7">
    <source>
        <dbReference type="PROSITE" id="PS51935"/>
    </source>
</evidence>
<evidence type="ECO:0000256" key="3">
    <source>
        <dbReference type="ARBA" id="ARBA00022801"/>
    </source>
</evidence>
<feature type="domain" description="NlpC/P60" evidence="7">
    <location>
        <begin position="315"/>
        <end position="444"/>
    </location>
</feature>
<keyword evidence="9" id="KW-1185">Reference proteome</keyword>
<dbReference type="PANTHER" id="PTHR47359">
    <property type="entry name" value="PEPTIDOGLYCAN DL-ENDOPEPTIDASE CWLO"/>
    <property type="match status" value="1"/>
</dbReference>
<dbReference type="EMBL" id="BOOK01000005">
    <property type="protein sequence ID" value="GIH99029.1"/>
    <property type="molecule type" value="Genomic_DNA"/>
</dbReference>